<evidence type="ECO:0000256" key="1">
    <source>
        <dbReference type="SAM" id="Phobius"/>
    </source>
</evidence>
<comment type="caution">
    <text evidence="3">The sequence shown here is derived from an EMBL/GenBank/DDBJ whole genome shotgun (WGS) entry which is preliminary data.</text>
</comment>
<protein>
    <submittedName>
        <fullName evidence="3">Uncharacterized protein</fullName>
    </submittedName>
</protein>
<organism evidence="3 4">
    <name type="scientific">Methylobacterium radiotolerans</name>
    <dbReference type="NCBI Taxonomy" id="31998"/>
    <lineage>
        <taxon>Bacteria</taxon>
        <taxon>Pseudomonadati</taxon>
        <taxon>Pseudomonadota</taxon>
        <taxon>Alphaproteobacteria</taxon>
        <taxon>Hyphomicrobiales</taxon>
        <taxon>Methylobacteriaceae</taxon>
        <taxon>Methylobacterium</taxon>
    </lineage>
</organism>
<evidence type="ECO:0000256" key="2">
    <source>
        <dbReference type="SAM" id="SignalP"/>
    </source>
</evidence>
<keyword evidence="1" id="KW-1133">Transmembrane helix</keyword>
<name>A0ABV2NLT9_9HYPH</name>
<keyword evidence="4" id="KW-1185">Reference proteome</keyword>
<keyword evidence="2" id="KW-0732">Signal</keyword>
<gene>
    <name evidence="3" type="ORF">ABIC20_004788</name>
</gene>
<dbReference type="EMBL" id="JBEPNW010000002">
    <property type="protein sequence ID" value="MET3867479.1"/>
    <property type="molecule type" value="Genomic_DNA"/>
</dbReference>
<evidence type="ECO:0000313" key="3">
    <source>
        <dbReference type="EMBL" id="MET3867479.1"/>
    </source>
</evidence>
<feature type="transmembrane region" description="Helical" evidence="1">
    <location>
        <begin position="26"/>
        <end position="48"/>
    </location>
</feature>
<reference evidence="3 4" key="1">
    <citation type="submission" date="2024-06" db="EMBL/GenBank/DDBJ databases">
        <title>Genomics of switchgrass bacterial isolates.</title>
        <authorList>
            <person name="Shade A."/>
        </authorList>
    </citation>
    <scope>NUCLEOTIDE SEQUENCE [LARGE SCALE GENOMIC DNA]</scope>
    <source>
        <strain evidence="3 4">PvP084</strain>
    </source>
</reference>
<accession>A0ABV2NLT9</accession>
<keyword evidence="1" id="KW-0812">Transmembrane</keyword>
<dbReference type="Proteomes" id="UP001549119">
    <property type="component" value="Unassembled WGS sequence"/>
</dbReference>
<feature type="signal peptide" evidence="2">
    <location>
        <begin position="1"/>
        <end position="16"/>
    </location>
</feature>
<evidence type="ECO:0000313" key="4">
    <source>
        <dbReference type="Proteomes" id="UP001549119"/>
    </source>
</evidence>
<dbReference type="RefSeq" id="WP_012319950.1">
    <property type="nucleotide sequence ID" value="NZ_BJXP01000093.1"/>
</dbReference>
<proteinExistence type="predicted"/>
<feature type="chain" id="PRO_5046868715" evidence="2">
    <location>
        <begin position="17"/>
        <end position="95"/>
    </location>
</feature>
<keyword evidence="1" id="KW-0472">Membrane</keyword>
<sequence length="95" mass="9527">MIVLIAAAIVSGLATAAILAPVSALAAMIIAPLAASASAILACIFIAWRNTRDDVGPPDLEAQADAMVAVLCEVAQQGKIVPVAAPVRVRGPRSA</sequence>
<dbReference type="GeneID" id="6139044"/>